<name>A0A250WWC6_9CHLO</name>
<dbReference type="EC" id="2.3.2.8" evidence="2"/>
<dbReference type="EMBL" id="BEGY01000010">
    <property type="protein sequence ID" value="GAX75009.1"/>
    <property type="molecule type" value="Genomic_DNA"/>
</dbReference>
<protein>
    <recommendedName>
        <fullName evidence="2">arginyltransferase</fullName>
        <ecNumber evidence="2">2.3.2.8</ecNumber>
    </recommendedName>
</protein>
<feature type="compositionally biased region" description="Polar residues" evidence="5">
    <location>
        <begin position="419"/>
        <end position="432"/>
    </location>
</feature>
<evidence type="ECO:0000259" key="7">
    <source>
        <dbReference type="Pfam" id="PF04377"/>
    </source>
</evidence>
<dbReference type="GO" id="GO:0005737">
    <property type="term" value="C:cytoplasm"/>
    <property type="evidence" value="ECO:0007669"/>
    <property type="project" value="TreeGrafter"/>
</dbReference>
<keyword evidence="4" id="KW-0012">Acyltransferase</keyword>
<feature type="compositionally biased region" description="Low complexity" evidence="5">
    <location>
        <begin position="395"/>
        <end position="418"/>
    </location>
</feature>
<evidence type="ECO:0000259" key="6">
    <source>
        <dbReference type="Pfam" id="PF04376"/>
    </source>
</evidence>
<keyword evidence="3" id="KW-0808">Transferase</keyword>
<feature type="compositionally biased region" description="Polar residues" evidence="5">
    <location>
        <begin position="154"/>
        <end position="178"/>
    </location>
</feature>
<accession>A0A250WWC6</accession>
<comment type="similarity">
    <text evidence="1">Belongs to the R-transferase family.</text>
</comment>
<feature type="compositionally biased region" description="Low complexity" evidence="5">
    <location>
        <begin position="804"/>
        <end position="815"/>
    </location>
</feature>
<evidence type="ECO:0000256" key="4">
    <source>
        <dbReference type="ARBA" id="ARBA00023315"/>
    </source>
</evidence>
<sequence>MLLEIFFSTCVLNLDECSSGVWIRIERWMLSELPETPSIILDAGSYKSSCGYCKSESSLAHGMLTELISVSAYQDLIDVGWRRSGTYLYKPLMPDTCCSLYTIRLDAPAFQPTKEQRKLIRKWGINIHEGQELRDTASKQTKSQDIHESCCKNRPSTRSPHGSPGCNASFSKTSPSSLQLNNPMASQHLVLGYNVVAPDIRVNTTELRCNLAESRSRIQSQLSQALRECLDGQHDVYDQVEMQHLVDSPPLAPTTLKQRKLLGVNCLLTSPVALTVCARCVTISRRHSELVSASACVAPETPTPAALRDSSTALPEASIRLAEKLCERFNQLEGSRWASFCAEQQQQQQQVISEEHDLLLRPRSMPTSEHHGDLKASQESIHWLATSAGGHINFSTPSIPSSSTTQSQHVSSAQTSAVKNNSHNSVSIIMNKSSSSSSANQQEGANIPHQQKIKKVKAAGCEVPPADERSWSSTYASAVKAGSSTTLVDDKGSSSHAASSSSAVAPLGCTASTTPKLDIVMVPAAYDEESFQLYKRYQVVQHGDDPEEVTPNAYKRFLVDTPLIREEPSSSAIGKSRAAEDVVSVEHQGGDDSSRSMNRQRLSLMYNKRMMPDCGYGSFHQQYRLNGKLVAVGVVDVLPRCLSSVYFFWDPGCAMLSLGKLSALKEIEWVQQAARMQDSYLRQRHEESIGSVDQGLAAASHQGLAAASHQGLAAASHQGLAAASHLRYYYMGFYIHACHKMRYKAGFQPSDLLCPESKVWVRMTPGVISALDTARYLKLSSLPDSQCFPNLAAYSSYYWRPQSESETQDQTQESSGLSQAADHTIRQSVASRKEAEDLSLSSINQLSNGPLSLVPLSMAWVMIEHNHMVARWKDLAVRIPESKARKLAERIQEWLSLVGPAAHDLVYSL</sequence>
<dbReference type="STRING" id="1157962.A0A250WWC6"/>
<dbReference type="InterPro" id="IPR007471">
    <property type="entry name" value="N-end_Aminoacyl_Trfase_N"/>
</dbReference>
<feature type="domain" description="N-end rule aminoacyl transferase C-terminal" evidence="7">
    <location>
        <begin position="716"/>
        <end position="754"/>
    </location>
</feature>
<dbReference type="InterPro" id="IPR007472">
    <property type="entry name" value="N-end_Aminoacyl_Trfase_C"/>
</dbReference>
<feature type="domain" description="N-end aminoacyl transferase N-terminal" evidence="6">
    <location>
        <begin position="48"/>
        <end position="118"/>
    </location>
</feature>
<evidence type="ECO:0000313" key="8">
    <source>
        <dbReference type="EMBL" id="GAX75009.1"/>
    </source>
</evidence>
<evidence type="ECO:0000256" key="1">
    <source>
        <dbReference type="ARBA" id="ARBA00009991"/>
    </source>
</evidence>
<organism evidence="8 9">
    <name type="scientific">Chlamydomonas eustigma</name>
    <dbReference type="NCBI Taxonomy" id="1157962"/>
    <lineage>
        <taxon>Eukaryota</taxon>
        <taxon>Viridiplantae</taxon>
        <taxon>Chlorophyta</taxon>
        <taxon>core chlorophytes</taxon>
        <taxon>Chlorophyceae</taxon>
        <taxon>CS clade</taxon>
        <taxon>Chlamydomonadales</taxon>
        <taxon>Chlamydomonadaceae</taxon>
        <taxon>Chlamydomonas</taxon>
    </lineage>
</organism>
<dbReference type="AlphaFoldDB" id="A0A250WWC6"/>
<dbReference type="PANTHER" id="PTHR21367:SF1">
    <property type="entry name" value="ARGINYL-TRNA--PROTEIN TRANSFERASE 1"/>
    <property type="match status" value="1"/>
</dbReference>
<dbReference type="Pfam" id="PF04377">
    <property type="entry name" value="ATE_C"/>
    <property type="match status" value="2"/>
</dbReference>
<proteinExistence type="inferred from homology"/>
<feature type="compositionally biased region" description="Polar residues" evidence="5">
    <location>
        <begin position="471"/>
        <end position="487"/>
    </location>
</feature>
<feature type="compositionally biased region" description="Low complexity" evidence="5">
    <location>
        <begin position="494"/>
        <end position="505"/>
    </location>
</feature>
<evidence type="ECO:0000256" key="5">
    <source>
        <dbReference type="SAM" id="MobiDB-lite"/>
    </source>
</evidence>
<feature type="region of interest" description="Disordered" evidence="5">
    <location>
        <begin position="804"/>
        <end position="823"/>
    </location>
</feature>
<gene>
    <name evidence="8" type="ORF">CEUSTIGMA_g2455.t1</name>
</gene>
<dbReference type="GO" id="GO:0004057">
    <property type="term" value="F:arginyl-tRNA--protein transferase activity"/>
    <property type="evidence" value="ECO:0007669"/>
    <property type="project" value="UniProtKB-EC"/>
</dbReference>
<evidence type="ECO:0000256" key="3">
    <source>
        <dbReference type="ARBA" id="ARBA00022679"/>
    </source>
</evidence>
<dbReference type="InterPro" id="IPR030700">
    <property type="entry name" value="N-end_Aminoacyl_Trfase"/>
</dbReference>
<keyword evidence="9" id="KW-1185">Reference proteome</keyword>
<dbReference type="Proteomes" id="UP000232323">
    <property type="component" value="Unassembled WGS sequence"/>
</dbReference>
<evidence type="ECO:0000256" key="2">
    <source>
        <dbReference type="ARBA" id="ARBA00012025"/>
    </source>
</evidence>
<evidence type="ECO:0000313" key="9">
    <source>
        <dbReference type="Proteomes" id="UP000232323"/>
    </source>
</evidence>
<feature type="region of interest" description="Disordered" evidence="5">
    <location>
        <begin position="134"/>
        <end position="178"/>
    </location>
</feature>
<feature type="compositionally biased region" description="Basic and acidic residues" evidence="5">
    <location>
        <begin position="134"/>
        <end position="151"/>
    </location>
</feature>
<dbReference type="Pfam" id="PF04376">
    <property type="entry name" value="ATE_N"/>
    <property type="match status" value="1"/>
</dbReference>
<comment type="caution">
    <text evidence="8">The sequence shown here is derived from an EMBL/GenBank/DDBJ whole genome shotgun (WGS) entry which is preliminary data.</text>
</comment>
<dbReference type="PANTHER" id="PTHR21367">
    <property type="entry name" value="ARGININE-TRNA-PROTEIN TRANSFERASE 1"/>
    <property type="match status" value="1"/>
</dbReference>
<feature type="region of interest" description="Disordered" evidence="5">
    <location>
        <begin position="394"/>
        <end position="507"/>
    </location>
</feature>
<feature type="domain" description="N-end rule aminoacyl transferase C-terminal" evidence="7">
    <location>
        <begin position="529"/>
        <end position="675"/>
    </location>
</feature>
<dbReference type="OrthoDB" id="74183at2759"/>
<reference evidence="8 9" key="1">
    <citation type="submission" date="2017-08" db="EMBL/GenBank/DDBJ databases">
        <title>Acidophilic green algal genome provides insights into adaptation to an acidic environment.</title>
        <authorList>
            <person name="Hirooka S."/>
            <person name="Hirose Y."/>
            <person name="Kanesaki Y."/>
            <person name="Higuchi S."/>
            <person name="Fujiwara T."/>
            <person name="Onuma R."/>
            <person name="Era A."/>
            <person name="Ohbayashi R."/>
            <person name="Uzuka A."/>
            <person name="Nozaki H."/>
            <person name="Yoshikawa H."/>
            <person name="Miyagishima S.Y."/>
        </authorList>
    </citation>
    <scope>NUCLEOTIDE SEQUENCE [LARGE SCALE GENOMIC DNA]</scope>
    <source>
        <strain evidence="8 9">NIES-2499</strain>
    </source>
</reference>